<evidence type="ECO:0000256" key="4">
    <source>
        <dbReference type="ARBA" id="ARBA00022622"/>
    </source>
</evidence>
<evidence type="ECO:0000256" key="5">
    <source>
        <dbReference type="ARBA" id="ARBA00022729"/>
    </source>
</evidence>
<reference evidence="12" key="1">
    <citation type="submission" date="2022-04" db="EMBL/GenBank/DDBJ databases">
        <authorList>
            <person name="Xu L."/>
            <person name="Lv Z."/>
        </authorList>
    </citation>
    <scope>NUCLEOTIDE SEQUENCE</scope>
    <source>
        <strain evidence="12">LV_2022a</strain>
    </source>
</reference>
<keyword evidence="9" id="KW-0357">Heparan sulfate</keyword>
<keyword evidence="8" id="KW-0325">Glycoprotein</keyword>
<dbReference type="GO" id="GO:0016477">
    <property type="term" value="P:cell migration"/>
    <property type="evidence" value="ECO:0007669"/>
    <property type="project" value="TreeGrafter"/>
</dbReference>
<dbReference type="PANTHER" id="PTHR10822:SF29">
    <property type="entry name" value="DIVISION ABNORMALLY DELAYED PROTEIN"/>
    <property type="match status" value="1"/>
</dbReference>
<gene>
    <name evidence="12" type="ORF">MN116_007498</name>
</gene>
<dbReference type="InterPro" id="IPR001863">
    <property type="entry name" value="Glypican"/>
</dbReference>
<keyword evidence="5" id="KW-0732">Signal</keyword>
<dbReference type="Pfam" id="PF01153">
    <property type="entry name" value="Glypican"/>
    <property type="match status" value="1"/>
</dbReference>
<dbReference type="GO" id="GO:1905475">
    <property type="term" value="P:regulation of protein localization to membrane"/>
    <property type="evidence" value="ECO:0007669"/>
    <property type="project" value="TreeGrafter"/>
</dbReference>
<keyword evidence="13" id="KW-1185">Reference proteome</keyword>
<sequence>MLGNRQNIALLVDDFFDGLLIRVLRVMLFAKTKQDLTVADCIASKLKPLRPFDHAPEMIRSMAIRAFPPARILRNGLLLGNYVVKFLSKLVRVIERLKDSKSFPQVIRPLQIHISDAVMNLQTTLFRMEQSDELFSNCLPEKPDKYRSFLSKTDVKQRQQRSVYVGQDALFHGSKQSYLYENHDVPK</sequence>
<organism evidence="12 13">
    <name type="scientific">Schistosoma mekongi</name>
    <name type="common">Parasitic worm</name>
    <dbReference type="NCBI Taxonomy" id="38744"/>
    <lineage>
        <taxon>Eukaryota</taxon>
        <taxon>Metazoa</taxon>
        <taxon>Spiralia</taxon>
        <taxon>Lophotrochozoa</taxon>
        <taxon>Platyhelminthes</taxon>
        <taxon>Trematoda</taxon>
        <taxon>Digenea</taxon>
        <taxon>Strigeidida</taxon>
        <taxon>Schistosomatoidea</taxon>
        <taxon>Schistosomatidae</taxon>
        <taxon>Schistosoma</taxon>
    </lineage>
</organism>
<comment type="subcellular location">
    <subcellularLocation>
        <location evidence="1">Cell membrane</location>
        <topology evidence="1">Lipid-anchor</topology>
        <topology evidence="1">GPI-anchor</topology>
    </subcellularLocation>
</comment>
<comment type="similarity">
    <text evidence="2 11">Belongs to the glypican family.</text>
</comment>
<accession>A0AAE1Z8E5</accession>
<keyword evidence="4" id="KW-0336">GPI-anchor</keyword>
<dbReference type="GO" id="GO:0005576">
    <property type="term" value="C:extracellular region"/>
    <property type="evidence" value="ECO:0007669"/>
    <property type="project" value="TreeGrafter"/>
</dbReference>
<dbReference type="GO" id="GO:0098552">
    <property type="term" value="C:side of membrane"/>
    <property type="evidence" value="ECO:0007669"/>
    <property type="project" value="UniProtKB-KW"/>
</dbReference>
<evidence type="ECO:0000256" key="8">
    <source>
        <dbReference type="ARBA" id="ARBA00023180"/>
    </source>
</evidence>
<keyword evidence="6" id="KW-0654">Proteoglycan</keyword>
<evidence type="ECO:0000256" key="10">
    <source>
        <dbReference type="ARBA" id="ARBA00023288"/>
    </source>
</evidence>
<keyword evidence="3" id="KW-1003">Cell membrane</keyword>
<dbReference type="GO" id="GO:0005886">
    <property type="term" value="C:plasma membrane"/>
    <property type="evidence" value="ECO:0007669"/>
    <property type="project" value="UniProtKB-SubCell"/>
</dbReference>
<evidence type="ECO:0000313" key="12">
    <source>
        <dbReference type="EMBL" id="KAK4469033.1"/>
    </source>
</evidence>
<proteinExistence type="inferred from homology"/>
<dbReference type="GO" id="GO:0009966">
    <property type="term" value="P:regulation of signal transduction"/>
    <property type="evidence" value="ECO:0007669"/>
    <property type="project" value="InterPro"/>
</dbReference>
<evidence type="ECO:0000256" key="2">
    <source>
        <dbReference type="ARBA" id="ARBA00010260"/>
    </source>
</evidence>
<comment type="caution">
    <text evidence="12">The sequence shown here is derived from an EMBL/GenBank/DDBJ whole genome shotgun (WGS) entry which is preliminary data.</text>
</comment>
<evidence type="ECO:0000256" key="1">
    <source>
        <dbReference type="ARBA" id="ARBA00004609"/>
    </source>
</evidence>
<dbReference type="PANTHER" id="PTHR10822">
    <property type="entry name" value="GLYPICAN"/>
    <property type="match status" value="1"/>
</dbReference>
<keyword evidence="7" id="KW-0472">Membrane</keyword>
<dbReference type="GO" id="GO:0009986">
    <property type="term" value="C:cell surface"/>
    <property type="evidence" value="ECO:0007669"/>
    <property type="project" value="TreeGrafter"/>
</dbReference>
<evidence type="ECO:0000256" key="7">
    <source>
        <dbReference type="ARBA" id="ARBA00023136"/>
    </source>
</evidence>
<dbReference type="Proteomes" id="UP001292079">
    <property type="component" value="Unassembled WGS sequence"/>
</dbReference>
<reference evidence="12" key="2">
    <citation type="journal article" date="2023" name="Infect Dis Poverty">
        <title>Chromosome-scale genome of the human blood fluke Schistosoma mekongi and its implications for public health.</title>
        <authorList>
            <person name="Zhou M."/>
            <person name="Xu L."/>
            <person name="Xu D."/>
            <person name="Chen W."/>
            <person name="Khan J."/>
            <person name="Hu Y."/>
            <person name="Huang H."/>
            <person name="Wei H."/>
            <person name="Zhang Y."/>
            <person name="Chusongsang P."/>
            <person name="Tanasarnprasert K."/>
            <person name="Hu X."/>
            <person name="Limpanont Y."/>
            <person name="Lv Z."/>
        </authorList>
    </citation>
    <scope>NUCLEOTIDE SEQUENCE</scope>
    <source>
        <strain evidence="12">LV_2022a</strain>
    </source>
</reference>
<keyword evidence="10" id="KW-0449">Lipoprotein</keyword>
<dbReference type="AlphaFoldDB" id="A0AAE1Z8E5"/>
<evidence type="ECO:0000256" key="9">
    <source>
        <dbReference type="ARBA" id="ARBA00023207"/>
    </source>
</evidence>
<protein>
    <submittedName>
        <fullName evidence="12">Uncharacterized protein</fullName>
    </submittedName>
</protein>
<dbReference type="EMBL" id="JALJAT010000005">
    <property type="protein sequence ID" value="KAK4469033.1"/>
    <property type="molecule type" value="Genomic_DNA"/>
</dbReference>
<evidence type="ECO:0000256" key="11">
    <source>
        <dbReference type="RuleBase" id="RU003518"/>
    </source>
</evidence>
<evidence type="ECO:0000313" key="13">
    <source>
        <dbReference type="Proteomes" id="UP001292079"/>
    </source>
</evidence>
<evidence type="ECO:0000256" key="3">
    <source>
        <dbReference type="ARBA" id="ARBA00022475"/>
    </source>
</evidence>
<name>A0AAE1Z8E5_SCHME</name>
<evidence type="ECO:0000256" key="6">
    <source>
        <dbReference type="ARBA" id="ARBA00022974"/>
    </source>
</evidence>